<feature type="transmembrane region" description="Helical" evidence="1">
    <location>
        <begin position="36"/>
        <end position="56"/>
    </location>
</feature>
<dbReference type="InterPro" id="IPR000620">
    <property type="entry name" value="EamA_dom"/>
</dbReference>
<feature type="domain" description="EamA" evidence="2">
    <location>
        <begin position="25"/>
        <end position="142"/>
    </location>
</feature>
<keyword evidence="4" id="KW-1185">Reference proteome</keyword>
<dbReference type="PANTHER" id="PTHR22911">
    <property type="entry name" value="ACYL-MALONYL CONDENSING ENZYME-RELATED"/>
    <property type="match status" value="1"/>
</dbReference>
<feature type="transmembrane region" description="Helical" evidence="1">
    <location>
        <begin position="242"/>
        <end position="262"/>
    </location>
</feature>
<accession>A0ABT0RGF2</accession>
<comment type="caution">
    <text evidence="3">The sequence shown here is derived from an EMBL/GenBank/DDBJ whole genome shotgun (WGS) entry which is preliminary data.</text>
</comment>
<evidence type="ECO:0000313" key="3">
    <source>
        <dbReference type="EMBL" id="MCL6679360.1"/>
    </source>
</evidence>
<feature type="transmembrane region" description="Helical" evidence="1">
    <location>
        <begin position="152"/>
        <end position="173"/>
    </location>
</feature>
<reference evidence="3" key="1">
    <citation type="submission" date="2022-05" db="EMBL/GenBank/DDBJ databases">
        <authorList>
            <person name="Jo J.-H."/>
            <person name="Im W.-T."/>
        </authorList>
    </citation>
    <scope>NUCLEOTIDE SEQUENCE</scope>
    <source>
        <strain evidence="3">RG327</strain>
    </source>
</reference>
<protein>
    <submittedName>
        <fullName evidence="3">DMT family transporter</fullName>
    </submittedName>
</protein>
<organism evidence="3 4">
    <name type="scientific">Sphingomonas anseongensis</name>
    <dbReference type="NCBI Taxonomy" id="2908207"/>
    <lineage>
        <taxon>Bacteria</taxon>
        <taxon>Pseudomonadati</taxon>
        <taxon>Pseudomonadota</taxon>
        <taxon>Alphaproteobacteria</taxon>
        <taxon>Sphingomonadales</taxon>
        <taxon>Sphingomonadaceae</taxon>
        <taxon>Sphingomonas</taxon>
    </lineage>
</organism>
<feature type="transmembrane region" description="Helical" evidence="1">
    <location>
        <begin position="216"/>
        <end position="235"/>
    </location>
</feature>
<sequence length="299" mass="31868">MTRHSAQPHPLAFPALLVGNVALAFGPWLVRLSDVGSVAVGFWRLALALPFLWLLARVSGQQPHWPKRALIVVLAIAAIFYALDLAAWNAGIRMTKLGNATLFGNSGSFVFAVYGLVLAHRMPTAKQSVALTLAVAGAVLLMSNSYDLSPKNLGGDLLTLVAGFLYGGYLIFVERARTKLQSLPLLLLVTLFAAPILLAISLGFGERLWPHDWTPLLIFALSSQVFGQGLLVYSIGVFPPLVVGLALLSQPAVSALIGWLVYGETLSTGDWVGAVAIAAALVLVRLPQRGLRTSAEQPS</sequence>
<dbReference type="PANTHER" id="PTHR22911:SF76">
    <property type="entry name" value="EAMA DOMAIN-CONTAINING PROTEIN"/>
    <property type="match status" value="1"/>
</dbReference>
<feature type="transmembrane region" description="Helical" evidence="1">
    <location>
        <begin position="129"/>
        <end position="146"/>
    </location>
</feature>
<evidence type="ECO:0000259" key="2">
    <source>
        <dbReference type="Pfam" id="PF00892"/>
    </source>
</evidence>
<keyword evidence="1" id="KW-0472">Membrane</keyword>
<dbReference type="RefSeq" id="WP_249868260.1">
    <property type="nucleotide sequence ID" value="NZ_JAMGBC010000001.1"/>
</dbReference>
<feature type="domain" description="EamA" evidence="2">
    <location>
        <begin position="155"/>
        <end position="284"/>
    </location>
</feature>
<feature type="transmembrane region" description="Helical" evidence="1">
    <location>
        <begin position="12"/>
        <end position="30"/>
    </location>
</feature>
<feature type="transmembrane region" description="Helical" evidence="1">
    <location>
        <begin position="68"/>
        <end position="88"/>
    </location>
</feature>
<dbReference type="Proteomes" id="UP001165343">
    <property type="component" value="Unassembled WGS sequence"/>
</dbReference>
<keyword evidence="1" id="KW-1133">Transmembrane helix</keyword>
<proteinExistence type="predicted"/>
<feature type="transmembrane region" description="Helical" evidence="1">
    <location>
        <begin position="100"/>
        <end position="117"/>
    </location>
</feature>
<gene>
    <name evidence="3" type="ORF">LZ519_08565</name>
</gene>
<dbReference type="Pfam" id="PF00892">
    <property type="entry name" value="EamA"/>
    <property type="match status" value="2"/>
</dbReference>
<dbReference type="InterPro" id="IPR037185">
    <property type="entry name" value="EmrE-like"/>
</dbReference>
<feature type="transmembrane region" description="Helical" evidence="1">
    <location>
        <begin position="268"/>
        <end position="286"/>
    </location>
</feature>
<keyword evidence="1" id="KW-0812">Transmembrane</keyword>
<evidence type="ECO:0000313" key="4">
    <source>
        <dbReference type="Proteomes" id="UP001165343"/>
    </source>
</evidence>
<name>A0ABT0RGF2_9SPHN</name>
<dbReference type="SUPFAM" id="SSF103481">
    <property type="entry name" value="Multidrug resistance efflux transporter EmrE"/>
    <property type="match status" value="2"/>
</dbReference>
<feature type="transmembrane region" description="Helical" evidence="1">
    <location>
        <begin position="185"/>
        <end position="204"/>
    </location>
</feature>
<dbReference type="EMBL" id="JAMGBC010000001">
    <property type="protein sequence ID" value="MCL6679360.1"/>
    <property type="molecule type" value="Genomic_DNA"/>
</dbReference>
<evidence type="ECO:0000256" key="1">
    <source>
        <dbReference type="SAM" id="Phobius"/>
    </source>
</evidence>